<comment type="caution">
    <text evidence="3">The sequence shown here is derived from an EMBL/GenBank/DDBJ whole genome shotgun (WGS) entry which is preliminary data.</text>
</comment>
<evidence type="ECO:0000259" key="2">
    <source>
        <dbReference type="Pfam" id="PF14258"/>
    </source>
</evidence>
<dbReference type="InterPro" id="IPR025646">
    <property type="entry name" value="DUF4350"/>
</dbReference>
<keyword evidence="1" id="KW-0812">Transmembrane</keyword>
<evidence type="ECO:0000313" key="3">
    <source>
        <dbReference type="EMBL" id="TKR25479.1"/>
    </source>
</evidence>
<feature type="transmembrane region" description="Helical" evidence="1">
    <location>
        <begin position="226"/>
        <end position="245"/>
    </location>
</feature>
<evidence type="ECO:0000313" key="4">
    <source>
        <dbReference type="Proteomes" id="UP000308037"/>
    </source>
</evidence>
<name>A0A4U5JHD8_9EURY</name>
<dbReference type="AlphaFoldDB" id="A0A4U5JHD8"/>
<keyword evidence="1" id="KW-1133">Transmembrane helix</keyword>
<reference evidence="3 4" key="1">
    <citation type="submission" date="2019-04" db="EMBL/GenBank/DDBJ databases">
        <title>Natronomonas sp. F20-122 a newhaloarchaeon isolated from a saline saltern of Isla Bacuta, Huelva, Spain.</title>
        <authorList>
            <person name="Duran-Viseras A."/>
            <person name="Sanchez-Porro C."/>
            <person name="Ventosa A."/>
        </authorList>
    </citation>
    <scope>NUCLEOTIDE SEQUENCE [LARGE SCALE GENOMIC DNA]</scope>
    <source>
        <strain evidence="3 4">F20-122</strain>
    </source>
</reference>
<evidence type="ECO:0000256" key="1">
    <source>
        <dbReference type="SAM" id="Phobius"/>
    </source>
</evidence>
<feature type="domain" description="DUF4350" evidence="2">
    <location>
        <begin position="11"/>
        <end position="194"/>
    </location>
</feature>
<gene>
    <name evidence="3" type="ORF">DM868_08625</name>
</gene>
<keyword evidence="1" id="KW-0472">Membrane</keyword>
<dbReference type="EMBL" id="QKNX01000003">
    <property type="protein sequence ID" value="TKR25479.1"/>
    <property type="molecule type" value="Genomic_DNA"/>
</dbReference>
<keyword evidence="4" id="KW-1185">Reference proteome</keyword>
<dbReference type="Proteomes" id="UP000308037">
    <property type="component" value="Unassembled WGS sequence"/>
</dbReference>
<protein>
    <submittedName>
        <fullName evidence="3">DUF4350 domain-containing protein</fullName>
    </submittedName>
</protein>
<proteinExistence type="predicted"/>
<dbReference type="OrthoDB" id="372296at2157"/>
<dbReference type="Pfam" id="PF14258">
    <property type="entry name" value="DUF4350"/>
    <property type="match status" value="1"/>
</dbReference>
<accession>A0A4U5JHD8</accession>
<sequence length="308" mass="34463">MTVVHEAGRYETASADGVAIIVAPQESYGPTDRAQVAQFVQRGGTLIVASEDDRTNQFLSEIGVNARIDGALMRDEQNNYRNASLPVATEVSEHRYTEAVEGVTLNYGSAINTSVVPAQRGTEWQGQHLVNSSQFAYLDRNRNERLDDDEVLEARPVVTEESVGAGTVVVVSDASVFTNAMGERDGNRRLIENIVTDHDRVLLDYSHGPSLPPLMYALLVLRSSPFIQFFLSLTAIGGVVIWVWGPPSRRWLPARIRGRKTSPKHPGRLSKEELIEYLTTEHPEWEEKRLRRVTEAIIRRREQSADND</sequence>
<organism evidence="3 4">
    <name type="scientific">Natronomonas salsuginis</name>
    <dbReference type="NCBI Taxonomy" id="2217661"/>
    <lineage>
        <taxon>Archaea</taxon>
        <taxon>Methanobacteriati</taxon>
        <taxon>Methanobacteriota</taxon>
        <taxon>Stenosarchaea group</taxon>
        <taxon>Halobacteria</taxon>
        <taxon>Halobacteriales</taxon>
        <taxon>Natronomonadaceae</taxon>
        <taxon>Natronomonas</taxon>
    </lineage>
</organism>